<reference evidence="1" key="1">
    <citation type="submission" date="2021-06" db="EMBL/GenBank/DDBJ databases">
        <title>Comparative genomics, transcriptomics and evolutionary studies reveal genomic signatures of adaptation to plant cell wall in hemibiotrophic fungi.</title>
        <authorList>
            <consortium name="DOE Joint Genome Institute"/>
            <person name="Baroncelli R."/>
            <person name="Diaz J.F."/>
            <person name="Benocci T."/>
            <person name="Peng M."/>
            <person name="Battaglia E."/>
            <person name="Haridas S."/>
            <person name="Andreopoulos W."/>
            <person name="Labutti K."/>
            <person name="Pangilinan J."/>
            <person name="Floch G.L."/>
            <person name="Makela M.R."/>
            <person name="Henrissat B."/>
            <person name="Grigoriev I.V."/>
            <person name="Crouch J.A."/>
            <person name="De Vries R.P."/>
            <person name="Sukno S.A."/>
            <person name="Thon M.R."/>
        </authorList>
    </citation>
    <scope>NUCLEOTIDE SEQUENCE</scope>
    <source>
        <strain evidence="1">MAFF235873</strain>
    </source>
</reference>
<protein>
    <submittedName>
        <fullName evidence="1">Uncharacterized protein</fullName>
    </submittedName>
</protein>
<dbReference type="AlphaFoldDB" id="A0AAD9HVD8"/>
<evidence type="ECO:0000313" key="2">
    <source>
        <dbReference type="Proteomes" id="UP001232148"/>
    </source>
</evidence>
<proteinExistence type="predicted"/>
<organism evidence="1 2">
    <name type="scientific">Colletotrichum zoysiae</name>
    <dbReference type="NCBI Taxonomy" id="1216348"/>
    <lineage>
        <taxon>Eukaryota</taxon>
        <taxon>Fungi</taxon>
        <taxon>Dikarya</taxon>
        <taxon>Ascomycota</taxon>
        <taxon>Pezizomycotina</taxon>
        <taxon>Sordariomycetes</taxon>
        <taxon>Hypocreomycetidae</taxon>
        <taxon>Glomerellales</taxon>
        <taxon>Glomerellaceae</taxon>
        <taxon>Colletotrichum</taxon>
        <taxon>Colletotrichum graminicola species complex</taxon>
    </lineage>
</organism>
<comment type="caution">
    <text evidence="1">The sequence shown here is derived from an EMBL/GenBank/DDBJ whole genome shotgun (WGS) entry which is preliminary data.</text>
</comment>
<keyword evidence="2" id="KW-1185">Reference proteome</keyword>
<sequence>MMGGWRVEGSRPGSLPSVVPCPPLLSVSLSPPPEGERERERAVWVRPKRRGRRRKSATGVAVRRMLNPIGEAIITPANLAPGRLNATVLSSRETNIISCVSRADAYHVSYVRTYGLYVVVSVVYSRYFHMLPTQSGLGASSTFCYVLALAKGWDAMPLVRGRCNRYLLVLRFLLLYVVANTGRGPNISGVV</sequence>
<dbReference type="Proteomes" id="UP001232148">
    <property type="component" value="Unassembled WGS sequence"/>
</dbReference>
<accession>A0AAD9HVD8</accession>
<evidence type="ECO:0000313" key="1">
    <source>
        <dbReference type="EMBL" id="KAK2034654.1"/>
    </source>
</evidence>
<dbReference type="EMBL" id="MU842813">
    <property type="protein sequence ID" value="KAK2034654.1"/>
    <property type="molecule type" value="Genomic_DNA"/>
</dbReference>
<name>A0AAD9HVD8_9PEZI</name>
<gene>
    <name evidence="1" type="ORF">LX32DRAFT_372279</name>
</gene>